<comment type="caution">
    <text evidence="1">The sequence shown here is derived from an EMBL/GenBank/DDBJ whole genome shotgun (WGS) entry which is preliminary data.</text>
</comment>
<name>A0ABP9CYR3_9ACTN</name>
<evidence type="ECO:0000313" key="2">
    <source>
        <dbReference type="Proteomes" id="UP001500839"/>
    </source>
</evidence>
<keyword evidence="2" id="KW-1185">Reference proteome</keyword>
<sequence>MRVCNAARPVTDTQVGRVIPSTPTDGLTRPTRASGPHLLVILGGSAADIEARPGAPIVTGSARGAG</sequence>
<gene>
    <name evidence="1" type="ORF">GCM10023353_32930</name>
</gene>
<protein>
    <submittedName>
        <fullName evidence="1">Uncharacterized protein</fullName>
    </submittedName>
</protein>
<proteinExistence type="predicted"/>
<dbReference type="EMBL" id="BAABKQ010000001">
    <property type="protein sequence ID" value="GAA4821955.1"/>
    <property type="molecule type" value="Genomic_DNA"/>
</dbReference>
<dbReference type="Proteomes" id="UP001500839">
    <property type="component" value="Unassembled WGS sequence"/>
</dbReference>
<organism evidence="1 2">
    <name type="scientific">Tomitella cavernea</name>
    <dbReference type="NCBI Taxonomy" id="1387982"/>
    <lineage>
        <taxon>Bacteria</taxon>
        <taxon>Bacillati</taxon>
        <taxon>Actinomycetota</taxon>
        <taxon>Actinomycetes</taxon>
        <taxon>Mycobacteriales</taxon>
        <taxon>Tomitella</taxon>
    </lineage>
</organism>
<accession>A0ABP9CYR3</accession>
<evidence type="ECO:0000313" key="1">
    <source>
        <dbReference type="EMBL" id="GAA4821955.1"/>
    </source>
</evidence>
<reference evidence="2" key="1">
    <citation type="journal article" date="2019" name="Int. J. Syst. Evol. Microbiol.">
        <title>The Global Catalogue of Microorganisms (GCM) 10K type strain sequencing project: providing services to taxonomists for standard genome sequencing and annotation.</title>
        <authorList>
            <consortium name="The Broad Institute Genomics Platform"/>
            <consortium name="The Broad Institute Genome Sequencing Center for Infectious Disease"/>
            <person name="Wu L."/>
            <person name="Ma J."/>
        </authorList>
    </citation>
    <scope>NUCLEOTIDE SEQUENCE [LARGE SCALE GENOMIC DNA]</scope>
    <source>
        <strain evidence="2">JCM 18542</strain>
    </source>
</reference>